<proteinExistence type="predicted"/>
<reference evidence="2" key="1">
    <citation type="submission" date="2023-10" db="EMBL/GenBank/DDBJ databases">
        <authorList>
            <consortium name="Clinical and Environmental Microbiology Branch: Whole genome sequencing antimicrobial resistance pathogens in the healthcare setting"/>
        </authorList>
    </citation>
    <scope>NUCLEOTIDE SEQUENCE</scope>
    <source>
        <strain evidence="2">2020QW-00022</strain>
    </source>
</reference>
<gene>
    <name evidence="3" type="ORF">M0K77_001593</name>
    <name evidence="2" type="ORF">M0K77_RS07965</name>
</gene>
<feature type="transmembrane region" description="Helical" evidence="1">
    <location>
        <begin position="43"/>
        <end position="68"/>
    </location>
</feature>
<dbReference type="EMBL" id="ABEXCJ050000002">
    <property type="protein sequence ID" value="EMR4589294.1"/>
    <property type="molecule type" value="Genomic_DNA"/>
</dbReference>
<dbReference type="EMBL" id="ABEXCJ040000002">
    <property type="protein sequence ID" value="ELR5217107.1"/>
    <property type="molecule type" value="Genomic_DNA"/>
</dbReference>
<keyword evidence="1" id="KW-0812">Transmembrane</keyword>
<feature type="transmembrane region" description="Helical" evidence="1">
    <location>
        <begin position="80"/>
        <end position="102"/>
    </location>
</feature>
<evidence type="ECO:0000313" key="2">
    <source>
        <dbReference type="EMBL" id="ELR5217107.1"/>
    </source>
</evidence>
<sequence>MIKINSFKLYLIAAFLLFLALFCFYDSIIFYKNYFMMKDRILFSFQTGLLCFAAPFIIYFSYLSFICGYTKKPQKMNNKLASFFAGIGVVGIIFSSFFSAYISIDLASKGYYTCYKSSIFAPNEYVISKEMCK</sequence>
<keyword evidence="1" id="KW-1133">Transmembrane helix</keyword>
<accession>A0AAD2VSK3</accession>
<keyword evidence="1" id="KW-0472">Membrane</keyword>
<name>A0AAD2VSK3_PRORE</name>
<organism evidence="2">
    <name type="scientific">Providencia rettgeri</name>
    <dbReference type="NCBI Taxonomy" id="587"/>
    <lineage>
        <taxon>Bacteria</taxon>
        <taxon>Pseudomonadati</taxon>
        <taxon>Pseudomonadota</taxon>
        <taxon>Gammaproteobacteria</taxon>
        <taxon>Enterobacterales</taxon>
        <taxon>Morganellaceae</taxon>
        <taxon>Providencia</taxon>
    </lineage>
</organism>
<protein>
    <submittedName>
        <fullName evidence="2">DUF1240 domain-containing protein</fullName>
    </submittedName>
</protein>
<dbReference type="InterPro" id="IPR010665">
    <property type="entry name" value="DUF1240"/>
</dbReference>
<dbReference type="Pfam" id="PF06836">
    <property type="entry name" value="DUF1240"/>
    <property type="match status" value="1"/>
</dbReference>
<comment type="caution">
    <text evidence="2">The sequence shown here is derived from an EMBL/GenBank/DDBJ whole genome shotgun (WGS) entry which is preliminary data.</text>
</comment>
<evidence type="ECO:0000313" key="3">
    <source>
        <dbReference type="EMBL" id="EMR4589294.1"/>
    </source>
</evidence>
<feature type="transmembrane region" description="Helical" evidence="1">
    <location>
        <begin position="9"/>
        <end position="31"/>
    </location>
</feature>
<dbReference type="AlphaFoldDB" id="A0AAD2VSK3"/>
<evidence type="ECO:0000256" key="1">
    <source>
        <dbReference type="SAM" id="Phobius"/>
    </source>
</evidence>